<reference evidence="9 11" key="2">
    <citation type="journal article" date="2023" name="Commun. Biol.">
        <title>Reorganization of the ancestral sex-determining regions during the evolution of trioecy in Pleodorina starrii.</title>
        <authorList>
            <person name="Takahashi K."/>
            <person name="Suzuki S."/>
            <person name="Kawai-Toyooka H."/>
            <person name="Yamamoto K."/>
            <person name="Hamaji T."/>
            <person name="Ootsuki R."/>
            <person name="Yamaguchi H."/>
            <person name="Kawachi M."/>
            <person name="Higashiyama T."/>
            <person name="Nozaki H."/>
        </authorList>
    </citation>
    <scope>NUCLEOTIDE SEQUENCE [LARGE SCALE GENOMIC DNA]</scope>
    <source>
        <strain evidence="9 11">NIES-4479</strain>
    </source>
</reference>
<evidence type="ECO:0000313" key="11">
    <source>
        <dbReference type="Proteomes" id="UP001165080"/>
    </source>
</evidence>
<reference evidence="9" key="1">
    <citation type="submission" date="2022-08" db="EMBL/GenBank/DDBJ databases">
        <authorList>
            <person name="Takahashi K."/>
            <person name="Suzuki S."/>
            <person name="Kawachi M."/>
            <person name="Higashiyama T."/>
            <person name="Nozaki H."/>
        </authorList>
    </citation>
    <scope>NUCLEOTIDE SEQUENCE</scope>
    <source>
        <strain evidence="9">NIES-4479</strain>
    </source>
</reference>
<evidence type="ECO:0000256" key="2">
    <source>
        <dbReference type="ARBA" id="ARBA00004229"/>
    </source>
</evidence>
<keyword evidence="7" id="KW-0472">Membrane</keyword>
<keyword evidence="3" id="KW-0150">Chloroplast</keyword>
<evidence type="ECO:0000256" key="8">
    <source>
        <dbReference type="ARBA" id="ARBA00037956"/>
    </source>
</evidence>
<evidence type="ECO:0000256" key="5">
    <source>
        <dbReference type="ARBA" id="ARBA00022692"/>
    </source>
</evidence>
<protein>
    <submittedName>
        <fullName evidence="9">Uncharacterized protein</fullName>
    </submittedName>
</protein>
<evidence type="ECO:0000313" key="10">
    <source>
        <dbReference type="EMBL" id="GLC49227.1"/>
    </source>
</evidence>
<accession>A0A9W6BCP4</accession>
<keyword evidence="11" id="KW-1185">Reference proteome</keyword>
<dbReference type="GO" id="GO:0009507">
    <property type="term" value="C:chloroplast"/>
    <property type="evidence" value="ECO:0007669"/>
    <property type="project" value="UniProtKB-SubCell"/>
</dbReference>
<gene>
    <name evidence="9" type="primary">PLESTB000239</name>
    <name evidence="10" type="synonym">PLESTB000244</name>
    <name evidence="9" type="ORF">PLESTB_000196000</name>
    <name evidence="10" type="ORF">PLESTB_000196500</name>
</gene>
<name>A0A9W6BCP4_9CHLO</name>
<dbReference type="EMBL" id="BRXU01000002">
    <property type="protein sequence ID" value="GLC49227.1"/>
    <property type="molecule type" value="Genomic_DNA"/>
</dbReference>
<evidence type="ECO:0000256" key="1">
    <source>
        <dbReference type="ARBA" id="ARBA00004141"/>
    </source>
</evidence>
<keyword evidence="6" id="KW-1133">Transmembrane helix</keyword>
<dbReference type="AlphaFoldDB" id="A0A9W6BCP4"/>
<dbReference type="OrthoDB" id="544474at2759"/>
<keyword evidence="4" id="KW-0934">Plastid</keyword>
<comment type="caution">
    <text evidence="9">The sequence shown here is derived from an EMBL/GenBank/DDBJ whole genome shotgun (WGS) entry which is preliminary data.</text>
</comment>
<dbReference type="Pfam" id="PF00504">
    <property type="entry name" value="Chloroa_b-bind"/>
    <property type="match status" value="1"/>
</dbReference>
<evidence type="ECO:0000256" key="4">
    <source>
        <dbReference type="ARBA" id="ARBA00022640"/>
    </source>
</evidence>
<evidence type="ECO:0000313" key="9">
    <source>
        <dbReference type="EMBL" id="GLC49222.1"/>
    </source>
</evidence>
<sequence>MSLRCLNVTPFKADVTRSGPRRCRASLTVRADGSAQRLTNPLVLPSGAVLTPCTVKEAMRFAGPAPELINGRLAMLGVVGALGSELVTGKSVLAQFAAAPLPVLALVGALSAATLAPIVRGANLKEAFGPLTPQAEKVNGRVAMLALAALLAIEVSRGGAALL</sequence>
<evidence type="ECO:0000256" key="6">
    <source>
        <dbReference type="ARBA" id="ARBA00022989"/>
    </source>
</evidence>
<organism evidence="9 11">
    <name type="scientific">Pleodorina starrii</name>
    <dbReference type="NCBI Taxonomy" id="330485"/>
    <lineage>
        <taxon>Eukaryota</taxon>
        <taxon>Viridiplantae</taxon>
        <taxon>Chlorophyta</taxon>
        <taxon>core chlorophytes</taxon>
        <taxon>Chlorophyceae</taxon>
        <taxon>CS clade</taxon>
        <taxon>Chlamydomonadales</taxon>
        <taxon>Volvocaceae</taxon>
        <taxon>Pleodorina</taxon>
    </lineage>
</organism>
<dbReference type="GO" id="GO:0016020">
    <property type="term" value="C:membrane"/>
    <property type="evidence" value="ECO:0007669"/>
    <property type="project" value="UniProtKB-SubCell"/>
</dbReference>
<dbReference type="Gene3D" id="1.10.3460.10">
    <property type="entry name" value="Chlorophyll a/b binding protein domain"/>
    <property type="match status" value="1"/>
</dbReference>
<dbReference type="Proteomes" id="UP001165080">
    <property type="component" value="Unassembled WGS sequence"/>
</dbReference>
<dbReference type="SUPFAM" id="SSF103511">
    <property type="entry name" value="Chlorophyll a-b binding protein"/>
    <property type="match status" value="1"/>
</dbReference>
<proteinExistence type="inferred from homology"/>
<dbReference type="InterPro" id="IPR022796">
    <property type="entry name" value="Chloroa_b-bind"/>
</dbReference>
<keyword evidence="5" id="KW-0812">Transmembrane</keyword>
<evidence type="ECO:0000256" key="7">
    <source>
        <dbReference type="ARBA" id="ARBA00023136"/>
    </source>
</evidence>
<comment type="similarity">
    <text evidence="8">Belongs to the ELIP/psbS family.</text>
</comment>
<evidence type="ECO:0000256" key="3">
    <source>
        <dbReference type="ARBA" id="ARBA00022528"/>
    </source>
</evidence>
<dbReference type="EMBL" id="BRXU01000002">
    <property type="protein sequence ID" value="GLC49222.1"/>
    <property type="molecule type" value="Genomic_DNA"/>
</dbReference>
<dbReference type="PANTHER" id="PTHR14154">
    <property type="entry name" value="UPF0041 BRAIN PROTEIN 44-RELATED"/>
    <property type="match status" value="1"/>
</dbReference>
<comment type="subcellular location">
    <subcellularLocation>
        <location evidence="1">Membrane</location>
        <topology evidence="1">Multi-pass membrane protein</topology>
    </subcellularLocation>
    <subcellularLocation>
        <location evidence="2">Plastid</location>
        <location evidence="2">Chloroplast</location>
    </subcellularLocation>
</comment>